<feature type="transmembrane region" description="Helical" evidence="7">
    <location>
        <begin position="160"/>
        <end position="180"/>
    </location>
</feature>
<dbReference type="GO" id="GO:0016020">
    <property type="term" value="C:membrane"/>
    <property type="evidence" value="ECO:0007669"/>
    <property type="project" value="UniProtKB-SubCell"/>
</dbReference>
<evidence type="ECO:0000256" key="2">
    <source>
        <dbReference type="ARBA" id="ARBA00009190"/>
    </source>
</evidence>
<feature type="transmembrane region" description="Helical" evidence="7">
    <location>
        <begin position="6"/>
        <end position="25"/>
    </location>
</feature>
<dbReference type="STRING" id="400727.A0A2T7PLR0"/>
<name>A0A2T7PLR0_POMCA</name>
<dbReference type="PANTHER" id="PTHR12608">
    <property type="entry name" value="TRANSMEMBRANE PROTEIN HTP-1 RELATED"/>
    <property type="match status" value="1"/>
</dbReference>
<dbReference type="AlphaFoldDB" id="A0A2T7PLR0"/>
<evidence type="ECO:0000256" key="4">
    <source>
        <dbReference type="ARBA" id="ARBA00022989"/>
    </source>
</evidence>
<feature type="transmembrane region" description="Helical" evidence="7">
    <location>
        <begin position="235"/>
        <end position="258"/>
    </location>
</feature>
<feature type="non-terminal residue" evidence="9">
    <location>
        <position position="1"/>
    </location>
</feature>
<reference evidence="9 10" key="1">
    <citation type="submission" date="2018-04" db="EMBL/GenBank/DDBJ databases">
        <title>The genome of golden apple snail Pomacea canaliculata provides insight into stress tolerance and invasive adaptation.</title>
        <authorList>
            <person name="Liu C."/>
            <person name="Liu B."/>
            <person name="Ren Y."/>
            <person name="Zhang Y."/>
            <person name="Wang H."/>
            <person name="Li S."/>
            <person name="Jiang F."/>
            <person name="Yin L."/>
            <person name="Zhang G."/>
            <person name="Qian W."/>
            <person name="Fan W."/>
        </authorList>
    </citation>
    <scope>NUCLEOTIDE SEQUENCE [LARGE SCALE GENOMIC DNA]</scope>
    <source>
        <strain evidence="9">SZHN2017</strain>
        <tissue evidence="9">Muscle</tissue>
    </source>
</reference>
<keyword evidence="4 7" id="KW-1133">Transmembrane helix</keyword>
<feature type="domain" description="Amino acid transporter transmembrane" evidence="8">
    <location>
        <begin position="85"/>
        <end position="274"/>
    </location>
</feature>
<organism evidence="9 10">
    <name type="scientific">Pomacea canaliculata</name>
    <name type="common">Golden apple snail</name>
    <dbReference type="NCBI Taxonomy" id="400727"/>
    <lineage>
        <taxon>Eukaryota</taxon>
        <taxon>Metazoa</taxon>
        <taxon>Spiralia</taxon>
        <taxon>Lophotrochozoa</taxon>
        <taxon>Mollusca</taxon>
        <taxon>Gastropoda</taxon>
        <taxon>Caenogastropoda</taxon>
        <taxon>Architaenioglossa</taxon>
        <taxon>Ampullarioidea</taxon>
        <taxon>Ampullariidae</taxon>
        <taxon>Pomacea</taxon>
    </lineage>
</organism>
<evidence type="ECO:0000256" key="6">
    <source>
        <dbReference type="SAM" id="MobiDB-lite"/>
    </source>
</evidence>
<gene>
    <name evidence="9" type="ORF">C0Q70_05637</name>
</gene>
<dbReference type="GO" id="GO:0032472">
    <property type="term" value="P:Golgi calcium ion transport"/>
    <property type="evidence" value="ECO:0007669"/>
    <property type="project" value="TreeGrafter"/>
</dbReference>
<evidence type="ECO:0000256" key="7">
    <source>
        <dbReference type="SAM" id="Phobius"/>
    </source>
</evidence>
<dbReference type="PANTHER" id="PTHR12608:SF1">
    <property type="entry name" value="TRANSMEMBRANE PROTEIN 165"/>
    <property type="match status" value="1"/>
</dbReference>
<dbReference type="GO" id="GO:0005384">
    <property type="term" value="F:manganese ion transmembrane transporter activity"/>
    <property type="evidence" value="ECO:0007669"/>
    <property type="project" value="TreeGrafter"/>
</dbReference>
<dbReference type="InterPro" id="IPR013057">
    <property type="entry name" value="AA_transpt_TM"/>
</dbReference>
<dbReference type="Proteomes" id="UP000245119">
    <property type="component" value="Linkage Group LG3"/>
</dbReference>
<dbReference type="EMBL" id="PZQS01000003">
    <property type="protein sequence ID" value="PVD34366.1"/>
    <property type="molecule type" value="Genomic_DNA"/>
</dbReference>
<evidence type="ECO:0000256" key="3">
    <source>
        <dbReference type="ARBA" id="ARBA00022692"/>
    </source>
</evidence>
<dbReference type="PROSITE" id="PS01214">
    <property type="entry name" value="UPF0016"/>
    <property type="match status" value="1"/>
</dbReference>
<dbReference type="Pfam" id="PF01490">
    <property type="entry name" value="Aa_trans"/>
    <property type="match status" value="1"/>
</dbReference>
<feature type="transmembrane region" description="Helical" evidence="7">
    <location>
        <begin position="102"/>
        <end position="124"/>
    </location>
</feature>
<feature type="compositionally biased region" description="Basic and acidic residues" evidence="6">
    <location>
        <begin position="295"/>
        <end position="306"/>
    </location>
</feature>
<feature type="transmembrane region" description="Helical" evidence="7">
    <location>
        <begin position="200"/>
        <end position="223"/>
    </location>
</feature>
<feature type="transmembrane region" description="Helical" evidence="7">
    <location>
        <begin position="503"/>
        <end position="524"/>
    </location>
</feature>
<feature type="transmembrane region" description="Helical" evidence="7">
    <location>
        <begin position="366"/>
        <end position="390"/>
    </location>
</feature>
<evidence type="ECO:0000256" key="1">
    <source>
        <dbReference type="ARBA" id="ARBA00004141"/>
    </source>
</evidence>
<dbReference type="InterPro" id="IPR049555">
    <property type="entry name" value="GDT1-like_CS"/>
</dbReference>
<dbReference type="Pfam" id="PF01169">
    <property type="entry name" value="GDT1"/>
    <property type="match status" value="2"/>
</dbReference>
<dbReference type="GO" id="GO:0005794">
    <property type="term" value="C:Golgi apparatus"/>
    <property type="evidence" value="ECO:0007669"/>
    <property type="project" value="TreeGrafter"/>
</dbReference>
<comment type="subcellular location">
    <subcellularLocation>
        <location evidence="1">Membrane</location>
        <topology evidence="1">Multi-pass membrane protein</topology>
    </subcellularLocation>
</comment>
<evidence type="ECO:0000313" key="9">
    <source>
        <dbReference type="EMBL" id="PVD34366.1"/>
    </source>
</evidence>
<keyword evidence="10" id="KW-1185">Reference proteome</keyword>
<comment type="caution">
    <text evidence="9">The sequence shown here is derived from an EMBL/GenBank/DDBJ whole genome shotgun (WGS) entry which is preliminary data.</text>
</comment>
<evidence type="ECO:0000313" key="10">
    <source>
        <dbReference type="Proteomes" id="UP000245119"/>
    </source>
</evidence>
<dbReference type="OrthoDB" id="1684102at2759"/>
<keyword evidence="5 7" id="KW-0472">Membrane</keyword>
<feature type="region of interest" description="Disordered" evidence="6">
    <location>
        <begin position="282"/>
        <end position="308"/>
    </location>
</feature>
<keyword evidence="3 7" id="KW-0812">Transmembrane</keyword>
<evidence type="ECO:0000256" key="5">
    <source>
        <dbReference type="ARBA" id="ARBA00023136"/>
    </source>
</evidence>
<feature type="transmembrane region" description="Helical" evidence="7">
    <location>
        <begin position="396"/>
        <end position="414"/>
    </location>
</feature>
<accession>A0A2T7PLR0</accession>
<feature type="transmembrane region" description="Helical" evidence="7">
    <location>
        <begin position="136"/>
        <end position="153"/>
    </location>
</feature>
<feature type="transmembrane region" description="Helical" evidence="7">
    <location>
        <begin position="536"/>
        <end position="556"/>
    </location>
</feature>
<comment type="similarity">
    <text evidence="2">Belongs to the GDT1 family.</text>
</comment>
<protein>
    <recommendedName>
        <fullName evidence="8">Amino acid transporter transmembrane domain-containing protein</fullName>
    </recommendedName>
</protein>
<proteinExistence type="inferred from homology"/>
<evidence type="ECO:0000259" key="8">
    <source>
        <dbReference type="Pfam" id="PF01490"/>
    </source>
</evidence>
<dbReference type="InterPro" id="IPR001727">
    <property type="entry name" value="GDT1-like"/>
</dbReference>
<sequence length="559" mass="62021">AGIIEGIITMVFVSIVSIKAMLQIVDCKYKILGKRIQGISKAMTREAKEEDYDSLIAPEMSSRDFLKEEGNLMISIKEPRIQYNDLSYGDIGYHALGHAGKILVDLAIVLTQTGFCCAYLIFIAENLSDYISSIKLWGWLCFLLPPLFLLTLFRHLSTLASSSLLAQISNLMAFGVVFWFDLEHLSQVNIHPTEVSIRGFPFFLAISIYCFEGAGMILSLEASLAEDVQHKFKKFFILAMVVITSLYISFGICGYLSFGQDTNEVITLNLPKAQLQEQNLLDHEREDNHVEDDDSKGKEDDTQLKEDAEDTVEDVDQFLHKLQNSKAGNPGFIHALVAALSVIIVSELGDKTFFIAAILAMRYSRLTVLLGALTALFIMTILSALVGYATTIIPRYVTYYISSLLFAVFGIKMLREGWYMSPDEGQEEYEEAQAEVKKREDEIQKQNMPTQDIETGIIRTPGHQFWAGILSTVFLESLTLTFLAEWGDRSQIATIILGAREDVIGVITGGLLGHALCTGLAVVGGRFVAQRISIRTVTLIGGVVFLVFAASAFIFGPES</sequence>
<dbReference type="GO" id="GO:0015085">
    <property type="term" value="F:calcium ion transmembrane transporter activity"/>
    <property type="evidence" value="ECO:0007669"/>
    <property type="project" value="TreeGrafter"/>
</dbReference>
<feature type="transmembrane region" description="Helical" evidence="7">
    <location>
        <begin position="465"/>
        <end position="483"/>
    </location>
</feature>
<dbReference type="GO" id="GO:0032468">
    <property type="term" value="P:Golgi calcium ion homeostasis"/>
    <property type="evidence" value="ECO:0007669"/>
    <property type="project" value="TreeGrafter"/>
</dbReference>